<protein>
    <submittedName>
        <fullName evidence="8">HAD family hydrolase</fullName>
    </submittedName>
</protein>
<dbReference type="InterPro" id="IPR023214">
    <property type="entry name" value="HAD_sf"/>
</dbReference>
<name>A0A831PNG2_9BACT</name>
<gene>
    <name evidence="8" type="ORF">ENN94_00730</name>
</gene>
<evidence type="ECO:0000256" key="1">
    <source>
        <dbReference type="ARBA" id="ARBA00004651"/>
    </source>
</evidence>
<dbReference type="GO" id="GO:0005886">
    <property type="term" value="C:plasma membrane"/>
    <property type="evidence" value="ECO:0007669"/>
    <property type="project" value="UniProtKB-SubCell"/>
</dbReference>
<evidence type="ECO:0000256" key="4">
    <source>
        <dbReference type="ARBA" id="ARBA00022989"/>
    </source>
</evidence>
<dbReference type="InterPro" id="IPR023298">
    <property type="entry name" value="ATPase_P-typ_TM_dom_sf"/>
</dbReference>
<dbReference type="PRINTS" id="PR00120">
    <property type="entry name" value="HATPASE"/>
</dbReference>
<dbReference type="PANTHER" id="PTHR43294:SF21">
    <property type="entry name" value="CATION TRANSPORTING ATPASE"/>
    <property type="match status" value="1"/>
</dbReference>
<feature type="transmembrane region" description="Helical" evidence="6">
    <location>
        <begin position="310"/>
        <end position="327"/>
    </location>
</feature>
<dbReference type="PANTHER" id="PTHR43294">
    <property type="entry name" value="SODIUM/POTASSIUM-TRANSPORTING ATPASE SUBUNIT ALPHA"/>
    <property type="match status" value="1"/>
</dbReference>
<dbReference type="InterPro" id="IPR050510">
    <property type="entry name" value="Cation_transp_ATPase_P-type"/>
</dbReference>
<dbReference type="Pfam" id="PF08282">
    <property type="entry name" value="Hydrolase_3"/>
    <property type="match status" value="1"/>
</dbReference>
<organism evidence="8">
    <name type="scientific">Geoalkalibacter subterraneus</name>
    <dbReference type="NCBI Taxonomy" id="483547"/>
    <lineage>
        <taxon>Bacteria</taxon>
        <taxon>Pseudomonadati</taxon>
        <taxon>Thermodesulfobacteriota</taxon>
        <taxon>Desulfuromonadia</taxon>
        <taxon>Desulfuromonadales</taxon>
        <taxon>Geoalkalibacteraceae</taxon>
        <taxon>Geoalkalibacter</taxon>
    </lineage>
</organism>
<dbReference type="Proteomes" id="UP000886162">
    <property type="component" value="Unassembled WGS sequence"/>
</dbReference>
<proteinExistence type="predicted"/>
<dbReference type="InterPro" id="IPR006068">
    <property type="entry name" value="ATPase_P-typ_cation-transptr_C"/>
</dbReference>
<evidence type="ECO:0000313" key="8">
    <source>
        <dbReference type="EMBL" id="HDR46205.1"/>
    </source>
</evidence>
<dbReference type="GO" id="GO:0005391">
    <property type="term" value="F:P-type sodium:potassium-exchanging transporter activity"/>
    <property type="evidence" value="ECO:0007669"/>
    <property type="project" value="TreeGrafter"/>
</dbReference>
<dbReference type="Pfam" id="PF00689">
    <property type="entry name" value="Cation_ATPase_C"/>
    <property type="match status" value="1"/>
</dbReference>
<dbReference type="EMBL" id="DSDO01000050">
    <property type="protein sequence ID" value="HDR46205.1"/>
    <property type="molecule type" value="Genomic_DNA"/>
</dbReference>
<dbReference type="SUPFAM" id="SSF56784">
    <property type="entry name" value="HAD-like"/>
    <property type="match status" value="1"/>
</dbReference>
<reference evidence="8" key="1">
    <citation type="journal article" date="2020" name="mSystems">
        <title>Genome- and Community-Level Interaction Insights into Carbon Utilization and Element Cycling Functions of Hydrothermarchaeota in Hydrothermal Sediment.</title>
        <authorList>
            <person name="Zhou Z."/>
            <person name="Liu Y."/>
            <person name="Xu W."/>
            <person name="Pan J."/>
            <person name="Luo Z.H."/>
            <person name="Li M."/>
        </authorList>
    </citation>
    <scope>NUCLEOTIDE SEQUENCE [LARGE SCALE GENOMIC DNA]</scope>
    <source>
        <strain evidence="8">SpSt-1220</strain>
    </source>
</reference>
<evidence type="ECO:0000256" key="5">
    <source>
        <dbReference type="ARBA" id="ARBA00023136"/>
    </source>
</evidence>
<dbReference type="GO" id="GO:0036376">
    <property type="term" value="P:sodium ion export across plasma membrane"/>
    <property type="evidence" value="ECO:0007669"/>
    <property type="project" value="TreeGrafter"/>
</dbReference>
<keyword evidence="8" id="KW-0378">Hydrolase</keyword>
<comment type="subcellular location">
    <subcellularLocation>
        <location evidence="1">Cell membrane</location>
        <topology evidence="1">Multi-pass membrane protein</topology>
    </subcellularLocation>
</comment>
<dbReference type="InterPro" id="IPR001757">
    <property type="entry name" value="P_typ_ATPase"/>
</dbReference>
<feature type="transmembrane region" description="Helical" evidence="6">
    <location>
        <begin position="136"/>
        <end position="157"/>
    </location>
</feature>
<accession>A0A831PNG2</accession>
<dbReference type="Gene3D" id="3.40.50.1000">
    <property type="entry name" value="HAD superfamily/HAD-like"/>
    <property type="match status" value="1"/>
</dbReference>
<dbReference type="GO" id="GO:0006883">
    <property type="term" value="P:intracellular sodium ion homeostasis"/>
    <property type="evidence" value="ECO:0007669"/>
    <property type="project" value="TreeGrafter"/>
</dbReference>
<keyword evidence="5 6" id="KW-0472">Membrane</keyword>
<dbReference type="GO" id="GO:1902600">
    <property type="term" value="P:proton transmembrane transport"/>
    <property type="evidence" value="ECO:0007669"/>
    <property type="project" value="TreeGrafter"/>
</dbReference>
<sequence>ITGDHPATAGAIAGQLGLAGADESVVTGMQLNECGSPDSPAFEILVSSSHVFARVSPTQKLEIVNVLIRRGEFVAVTGDGVNDAPALRRANIGVAMGSGTDVAKEVGSMIVVDDNFASIVAGVEEGRFAYDNVRKVIYLLISTGAAEVLMFVASILAGLPIPLLAVQLLWLNLVTNGIQDVALAFEGGEPGAMRRRPRRPDETIFNPQMVWQTVVSGLTIGALALGFWYWTVHLEMMDEAAARNLVLLFMVLLQNVHVFNCRSESVSALKVPLRRNLILVFGVLAAQGIHVLSLYLPFMQTILGIAPVRFRQWLLLLALALVVLLVMETFKWARRRYPVSR</sequence>
<evidence type="ECO:0000256" key="6">
    <source>
        <dbReference type="SAM" id="Phobius"/>
    </source>
</evidence>
<feature type="transmembrane region" description="Helical" evidence="6">
    <location>
        <begin position="278"/>
        <end position="298"/>
    </location>
</feature>
<dbReference type="PRINTS" id="PR00119">
    <property type="entry name" value="CATATPASE"/>
</dbReference>
<dbReference type="SUPFAM" id="SSF81665">
    <property type="entry name" value="Calcium ATPase, transmembrane domain M"/>
    <property type="match status" value="1"/>
</dbReference>
<dbReference type="GO" id="GO:0016887">
    <property type="term" value="F:ATP hydrolysis activity"/>
    <property type="evidence" value="ECO:0007669"/>
    <property type="project" value="InterPro"/>
</dbReference>
<dbReference type="GO" id="GO:0030007">
    <property type="term" value="P:intracellular potassium ion homeostasis"/>
    <property type="evidence" value="ECO:0007669"/>
    <property type="project" value="TreeGrafter"/>
</dbReference>
<feature type="domain" description="Cation-transporting P-type ATPase C-terminal" evidence="7">
    <location>
        <begin position="160"/>
        <end position="332"/>
    </location>
</feature>
<dbReference type="GO" id="GO:1990573">
    <property type="term" value="P:potassium ion import across plasma membrane"/>
    <property type="evidence" value="ECO:0007669"/>
    <property type="project" value="TreeGrafter"/>
</dbReference>
<keyword evidence="3 6" id="KW-0812">Transmembrane</keyword>
<keyword evidence="2" id="KW-1003">Cell membrane</keyword>
<evidence type="ECO:0000256" key="3">
    <source>
        <dbReference type="ARBA" id="ARBA00022692"/>
    </source>
</evidence>
<keyword evidence="4 6" id="KW-1133">Transmembrane helix</keyword>
<dbReference type="GO" id="GO:0005524">
    <property type="term" value="F:ATP binding"/>
    <property type="evidence" value="ECO:0007669"/>
    <property type="project" value="InterPro"/>
</dbReference>
<comment type="caution">
    <text evidence="8">The sequence shown here is derived from an EMBL/GenBank/DDBJ whole genome shotgun (WGS) entry which is preliminary data.</text>
</comment>
<dbReference type="Gene3D" id="1.20.1110.10">
    <property type="entry name" value="Calcium-transporting ATPase, transmembrane domain"/>
    <property type="match status" value="1"/>
</dbReference>
<dbReference type="AlphaFoldDB" id="A0A831PNG2"/>
<feature type="transmembrane region" description="Helical" evidence="6">
    <location>
        <begin position="209"/>
        <end position="229"/>
    </location>
</feature>
<evidence type="ECO:0000256" key="2">
    <source>
        <dbReference type="ARBA" id="ARBA00022475"/>
    </source>
</evidence>
<dbReference type="NCBIfam" id="TIGR01494">
    <property type="entry name" value="ATPase_P-type"/>
    <property type="match status" value="1"/>
</dbReference>
<feature type="non-terminal residue" evidence="8">
    <location>
        <position position="1"/>
    </location>
</feature>
<dbReference type="InterPro" id="IPR036412">
    <property type="entry name" value="HAD-like_sf"/>
</dbReference>
<evidence type="ECO:0000259" key="7">
    <source>
        <dbReference type="Pfam" id="PF00689"/>
    </source>
</evidence>